<evidence type="ECO:0000313" key="1">
    <source>
        <dbReference type="EMBL" id="EAW07143.1"/>
    </source>
</evidence>
<proteinExistence type="predicted"/>
<evidence type="ECO:0000313" key="2">
    <source>
        <dbReference type="Proteomes" id="UP000006701"/>
    </source>
</evidence>
<dbReference type="AlphaFoldDB" id="A1CNC2"/>
<dbReference type="GeneID" id="4700802"/>
<dbReference type="EMBL" id="DS027059">
    <property type="protein sequence ID" value="EAW07143.1"/>
    <property type="molecule type" value="Genomic_DNA"/>
</dbReference>
<organism evidence="1 2">
    <name type="scientific">Aspergillus clavatus (strain ATCC 1007 / CBS 513.65 / DSM 816 / NCTC 3887 / NRRL 1 / QM 1276 / 107)</name>
    <dbReference type="NCBI Taxonomy" id="344612"/>
    <lineage>
        <taxon>Eukaryota</taxon>
        <taxon>Fungi</taxon>
        <taxon>Dikarya</taxon>
        <taxon>Ascomycota</taxon>
        <taxon>Pezizomycotina</taxon>
        <taxon>Eurotiomycetes</taxon>
        <taxon>Eurotiomycetidae</taxon>
        <taxon>Eurotiales</taxon>
        <taxon>Aspergillaceae</taxon>
        <taxon>Aspergillus</taxon>
        <taxon>Aspergillus subgen. Fumigati</taxon>
    </lineage>
</organism>
<dbReference type="KEGG" id="act:ACLA_018470"/>
<accession>A1CNC2</accession>
<name>A1CNC2_ASPCL</name>
<dbReference type="VEuPathDB" id="FungiDB:ACLA_018470"/>
<gene>
    <name evidence="1" type="ORF">ACLA_018470</name>
</gene>
<protein>
    <submittedName>
        <fullName evidence="1">Uncharacterized protein</fullName>
    </submittedName>
</protein>
<dbReference type="RefSeq" id="XP_001268569.1">
    <property type="nucleotide sequence ID" value="XM_001268568.1"/>
</dbReference>
<reference evidence="1 2" key="1">
    <citation type="journal article" date="2008" name="PLoS Genet.">
        <title>Genomic islands in the pathogenic filamentous fungus Aspergillus fumigatus.</title>
        <authorList>
            <person name="Fedorova N.D."/>
            <person name="Khaldi N."/>
            <person name="Joardar V.S."/>
            <person name="Maiti R."/>
            <person name="Amedeo P."/>
            <person name="Anderson M.J."/>
            <person name="Crabtree J."/>
            <person name="Silva J.C."/>
            <person name="Badger J.H."/>
            <person name="Albarraq A."/>
            <person name="Angiuoli S."/>
            <person name="Bussey H."/>
            <person name="Bowyer P."/>
            <person name="Cotty P.J."/>
            <person name="Dyer P.S."/>
            <person name="Egan A."/>
            <person name="Galens K."/>
            <person name="Fraser-Liggett C.M."/>
            <person name="Haas B.J."/>
            <person name="Inman J.M."/>
            <person name="Kent R."/>
            <person name="Lemieux S."/>
            <person name="Malavazi I."/>
            <person name="Orvis J."/>
            <person name="Roemer T."/>
            <person name="Ronning C.M."/>
            <person name="Sundaram J.P."/>
            <person name="Sutton G."/>
            <person name="Turner G."/>
            <person name="Venter J.C."/>
            <person name="White O.R."/>
            <person name="Whitty B.R."/>
            <person name="Youngman P."/>
            <person name="Wolfe K.H."/>
            <person name="Goldman G.H."/>
            <person name="Wortman J.R."/>
            <person name="Jiang B."/>
            <person name="Denning D.W."/>
            <person name="Nierman W.C."/>
        </authorList>
    </citation>
    <scope>NUCLEOTIDE SEQUENCE [LARGE SCALE GENOMIC DNA]</scope>
    <source>
        <strain evidence="2">ATCC 1007 / CBS 513.65 / DSM 816 / NCTC 3887 / NRRL 1</strain>
    </source>
</reference>
<dbReference type="HOGENOM" id="CLU_2108487_0_0_1"/>
<dbReference type="Proteomes" id="UP000006701">
    <property type="component" value="Unassembled WGS sequence"/>
</dbReference>
<sequence length="115" mass="13177">MLKEHVDAEQAVFLLADKGTALDAQSWPALMKQTRGHGDYIDVKVVLKERSNVRDKLNAMYSGKDKYFAQPWDSTWIKAPKRASIVDVLNAYNLPWETDEVNMNPILVRFDGSFF</sequence>
<keyword evidence="2" id="KW-1185">Reference proteome</keyword>